<keyword evidence="2" id="KW-1015">Disulfide bond</keyword>
<dbReference type="Proteomes" id="UP000275408">
    <property type="component" value="Unassembled WGS sequence"/>
</dbReference>
<dbReference type="AlphaFoldDB" id="A0A3M6TIK6"/>
<reference evidence="5 6" key="1">
    <citation type="journal article" date="2018" name="Sci. Rep.">
        <title>Comparative analysis of the Pocillopora damicornis genome highlights role of immune system in coral evolution.</title>
        <authorList>
            <person name="Cunning R."/>
            <person name="Bay R.A."/>
            <person name="Gillette P."/>
            <person name="Baker A.C."/>
            <person name="Traylor-Knowles N."/>
        </authorList>
    </citation>
    <scope>NUCLEOTIDE SEQUENCE [LARGE SCALE GENOMIC DNA]</scope>
    <source>
        <strain evidence="5">RSMAS</strain>
        <tissue evidence="5">Whole animal</tissue>
    </source>
</reference>
<keyword evidence="6" id="KW-1185">Reference proteome</keyword>
<evidence type="ECO:0000256" key="1">
    <source>
        <dbReference type="ARBA" id="ARBA00022729"/>
    </source>
</evidence>
<evidence type="ECO:0000313" key="6">
    <source>
        <dbReference type="Proteomes" id="UP000275408"/>
    </source>
</evidence>
<dbReference type="Pfam" id="PF23283">
    <property type="entry name" value="D8C_UMOD"/>
    <property type="match status" value="1"/>
</dbReference>
<proteinExistence type="predicted"/>
<evidence type="ECO:0000256" key="2">
    <source>
        <dbReference type="ARBA" id="ARBA00023157"/>
    </source>
</evidence>
<feature type="region of interest" description="Disordered" evidence="3">
    <location>
        <begin position="1"/>
        <end position="21"/>
    </location>
</feature>
<evidence type="ECO:0000313" key="5">
    <source>
        <dbReference type="EMBL" id="RMX41161.1"/>
    </source>
</evidence>
<evidence type="ECO:0000259" key="4">
    <source>
        <dbReference type="Pfam" id="PF23283"/>
    </source>
</evidence>
<name>A0A3M6TIK6_POCDA</name>
<dbReference type="OrthoDB" id="6110697at2759"/>
<sequence>MASGPLSYRKLQERGTRSETRTRGTVLMHAMTHALTTQELNVNDRLLSYTDQSSPKCDKNDLIPGWYRFPGVPGNLTMPTACPTDVRVCNTHAPGCLNGQHPTTDEGEVTRQVCCHWLSNCYKWSNNIKVKNCGAYYVYEQQKKTRMQSSMLWLVSTFRRNNSRPQENLSK</sequence>
<dbReference type="PANTHER" id="PTHR36191:SF4">
    <property type="entry name" value="VWFD DOMAIN-CONTAINING PROTEIN"/>
    <property type="match status" value="1"/>
</dbReference>
<keyword evidence="1" id="KW-0732">Signal</keyword>
<protein>
    <recommendedName>
        <fullName evidence="4">UMOD/GP2/OIT3-like D8C domain-containing protein</fullName>
    </recommendedName>
</protein>
<accession>A0A3M6TIK6</accession>
<dbReference type="STRING" id="46731.A0A3M6TIK6"/>
<comment type="caution">
    <text evidence="5">The sequence shown here is derived from an EMBL/GenBank/DDBJ whole genome shotgun (WGS) entry which is preliminary data.</text>
</comment>
<gene>
    <name evidence="5" type="ORF">pdam_00013996</name>
</gene>
<dbReference type="PANTHER" id="PTHR36191">
    <property type="entry name" value="ENDO/EXONUCLEASE/PHOSPHATASE DOMAIN-CONTAINING PROTEIN-RELATED"/>
    <property type="match status" value="1"/>
</dbReference>
<feature type="domain" description="UMOD/GP2/OIT3-like D8C" evidence="4">
    <location>
        <begin position="76"/>
        <end position="145"/>
    </location>
</feature>
<evidence type="ECO:0000256" key="3">
    <source>
        <dbReference type="SAM" id="MobiDB-lite"/>
    </source>
</evidence>
<feature type="compositionally biased region" description="Basic and acidic residues" evidence="3">
    <location>
        <begin position="10"/>
        <end position="21"/>
    </location>
</feature>
<dbReference type="InterPro" id="IPR057774">
    <property type="entry name" value="D8C_UMOD/GP2/OIT3-like"/>
</dbReference>
<organism evidence="5 6">
    <name type="scientific">Pocillopora damicornis</name>
    <name type="common">Cauliflower coral</name>
    <name type="synonym">Millepora damicornis</name>
    <dbReference type="NCBI Taxonomy" id="46731"/>
    <lineage>
        <taxon>Eukaryota</taxon>
        <taxon>Metazoa</taxon>
        <taxon>Cnidaria</taxon>
        <taxon>Anthozoa</taxon>
        <taxon>Hexacorallia</taxon>
        <taxon>Scleractinia</taxon>
        <taxon>Astrocoeniina</taxon>
        <taxon>Pocilloporidae</taxon>
        <taxon>Pocillopora</taxon>
    </lineage>
</organism>
<dbReference type="EMBL" id="RCHS01003525">
    <property type="protein sequence ID" value="RMX41161.1"/>
    <property type="molecule type" value="Genomic_DNA"/>
</dbReference>